<dbReference type="AlphaFoldDB" id="A0A381DJH0"/>
<evidence type="ECO:0000313" key="2">
    <source>
        <dbReference type="Proteomes" id="UP000254920"/>
    </source>
</evidence>
<gene>
    <name evidence="1" type="ORF">NCTC12475_00967</name>
</gene>
<evidence type="ECO:0000313" key="1">
    <source>
        <dbReference type="EMBL" id="SUX10760.1"/>
    </source>
</evidence>
<protein>
    <submittedName>
        <fullName evidence="1">Uncharacterized protein</fullName>
    </submittedName>
</protein>
<dbReference type="RefSeq" id="WP_089183132.1">
    <property type="nucleotide sequence ID" value="NZ_CP043427.1"/>
</dbReference>
<keyword evidence="2" id="KW-1185">Reference proteome</keyword>
<organism evidence="1 2">
    <name type="scientific">Campylobacter sputorum subsp. sputorum</name>
    <dbReference type="NCBI Taxonomy" id="32024"/>
    <lineage>
        <taxon>Bacteria</taxon>
        <taxon>Pseudomonadati</taxon>
        <taxon>Campylobacterota</taxon>
        <taxon>Epsilonproteobacteria</taxon>
        <taxon>Campylobacterales</taxon>
        <taxon>Campylobacteraceae</taxon>
        <taxon>Campylobacter</taxon>
    </lineage>
</organism>
<sequence length="77" mass="9071">MATLMEKDVLLELVATGLGEISRAKQRKEITEELSDNDRFYLVDLRKKLYSSNEKEWDFLKTANDIKNVCQKYQIKD</sequence>
<reference evidence="1 2" key="1">
    <citation type="submission" date="2018-06" db="EMBL/GenBank/DDBJ databases">
        <authorList>
            <consortium name="Pathogen Informatics"/>
            <person name="Doyle S."/>
        </authorList>
    </citation>
    <scope>NUCLEOTIDE SEQUENCE [LARGE SCALE GENOMIC DNA]</scope>
    <source>
        <strain evidence="1 2">NCTC12475</strain>
    </source>
</reference>
<dbReference type="GeneID" id="93091389"/>
<dbReference type="EMBL" id="UFVD01000001">
    <property type="protein sequence ID" value="SUX10760.1"/>
    <property type="molecule type" value="Genomic_DNA"/>
</dbReference>
<accession>A0A381DJH0</accession>
<name>A0A381DJH0_9BACT</name>
<dbReference type="OrthoDB" id="5686850at2"/>
<dbReference type="Proteomes" id="UP000254920">
    <property type="component" value="Unassembled WGS sequence"/>
</dbReference>
<proteinExistence type="predicted"/>